<keyword evidence="1" id="KW-0175">Coiled coil</keyword>
<dbReference type="EMBL" id="CP101118">
    <property type="protein sequence ID" value="WZF89745.1"/>
    <property type="molecule type" value="Genomic_DNA"/>
</dbReference>
<protein>
    <recommendedName>
        <fullName evidence="5">Molecular chaperone DnaJ</fullName>
    </recommendedName>
</protein>
<evidence type="ECO:0000256" key="2">
    <source>
        <dbReference type="SAM" id="MobiDB-lite"/>
    </source>
</evidence>
<feature type="compositionally biased region" description="Basic residues" evidence="2">
    <location>
        <begin position="1"/>
        <end position="14"/>
    </location>
</feature>
<accession>A0ABZ2W5X4</accession>
<evidence type="ECO:0008006" key="5">
    <source>
        <dbReference type="Google" id="ProtNLM"/>
    </source>
</evidence>
<sequence length="383" mass="44773">MSRIKPQKSRKNSKAAKTAAQPLQREWQRIVNLKQKNERLEQELEAFMQQCMDALRHDEAEMMDAILQQTKHLAGFLSRKSLAQWQKVELLEWIHQNILQVTNSPFCDQAQLLDLSSFFEGLQQSLGPGEPPPTPEQPTNKPKPGQCHHQRARQDTATEDMFEDLFADFEQEPQPEPDRSAGPDAETDDSGYWEQLFEDFIREEEEAEQARQSDTNGLRQLLKKSSINNLFRQLARVLHPDREQDESRKAQRHEQMSQLLKAREQNDLFTLFSLYEEHMGQSPLESLSEDTDNDLLALLKAHTQELREQQETLIYADPLRGLLYDHFYDKKPKSRARNLQQYCAKLRKIIDNERQITRSITSVATLKPYLEARYNQMPPIDFL</sequence>
<keyword evidence="4" id="KW-1185">Reference proteome</keyword>
<feature type="region of interest" description="Disordered" evidence="2">
    <location>
        <begin position="1"/>
        <end position="21"/>
    </location>
</feature>
<evidence type="ECO:0000313" key="4">
    <source>
        <dbReference type="Proteomes" id="UP001475781"/>
    </source>
</evidence>
<dbReference type="RefSeq" id="WP_341582288.1">
    <property type="nucleotide sequence ID" value="NZ_CP101118.1"/>
</dbReference>
<reference evidence="3 4" key="1">
    <citation type="submission" date="2022-07" db="EMBL/GenBank/DDBJ databases">
        <title>A copper resistant bacterium isolated from sediment samples of deep sea hydrothermal areas.</title>
        <authorList>
            <person name="Zeng X."/>
        </authorList>
    </citation>
    <scope>NUCLEOTIDE SEQUENCE [LARGE SCALE GENOMIC DNA]</scope>
    <source>
        <strain evidence="4">CuT 6</strain>
    </source>
</reference>
<dbReference type="Proteomes" id="UP001475781">
    <property type="component" value="Chromosome"/>
</dbReference>
<feature type="region of interest" description="Disordered" evidence="2">
    <location>
        <begin position="122"/>
        <end position="155"/>
    </location>
</feature>
<name>A0ABZ2W5X4_9GAMM</name>
<evidence type="ECO:0000256" key="1">
    <source>
        <dbReference type="SAM" id="Coils"/>
    </source>
</evidence>
<gene>
    <name evidence="3" type="ORF">NLK58_05980</name>
</gene>
<feature type="coiled-coil region" evidence="1">
    <location>
        <begin position="23"/>
        <end position="57"/>
    </location>
</feature>
<evidence type="ECO:0000313" key="3">
    <source>
        <dbReference type="EMBL" id="WZF89745.1"/>
    </source>
</evidence>
<organism evidence="3 4">
    <name type="scientific">Marinobacter metalliresistant</name>
    <dbReference type="NCBI Taxonomy" id="2961995"/>
    <lineage>
        <taxon>Bacteria</taxon>
        <taxon>Pseudomonadati</taxon>
        <taxon>Pseudomonadota</taxon>
        <taxon>Gammaproteobacteria</taxon>
        <taxon>Pseudomonadales</taxon>
        <taxon>Marinobacteraceae</taxon>
        <taxon>Marinobacter</taxon>
    </lineage>
</organism>
<proteinExistence type="predicted"/>